<organism evidence="2 3">
    <name type="scientific">Halorarum halophilum</name>
    <dbReference type="NCBI Taxonomy" id="2743090"/>
    <lineage>
        <taxon>Archaea</taxon>
        <taxon>Methanobacteriati</taxon>
        <taxon>Methanobacteriota</taxon>
        <taxon>Stenosarchaea group</taxon>
        <taxon>Halobacteria</taxon>
        <taxon>Halobacteriales</taxon>
        <taxon>Haloferacaceae</taxon>
        <taxon>Halorarum</taxon>
    </lineage>
</organism>
<dbReference type="Proteomes" id="UP000509750">
    <property type="component" value="Plasmid unnamed3"/>
</dbReference>
<dbReference type="AlphaFoldDB" id="A0A7D5KWC1"/>
<name>A0A7D5KWC1_9EURY</name>
<feature type="compositionally biased region" description="Acidic residues" evidence="1">
    <location>
        <begin position="1"/>
        <end position="14"/>
    </location>
</feature>
<gene>
    <name evidence="2" type="ORF">HUG10_21470</name>
</gene>
<dbReference type="EMBL" id="CP058532">
    <property type="protein sequence ID" value="QLG30160.1"/>
    <property type="molecule type" value="Genomic_DNA"/>
</dbReference>
<evidence type="ECO:0000256" key="1">
    <source>
        <dbReference type="SAM" id="MobiDB-lite"/>
    </source>
</evidence>
<keyword evidence="3" id="KW-1185">Reference proteome</keyword>
<reference evidence="2 3" key="1">
    <citation type="submission" date="2020-07" db="EMBL/GenBank/DDBJ databases">
        <title>Gai3-2, isolated from salt lake.</title>
        <authorList>
            <person name="Cui H."/>
            <person name="Shi X."/>
        </authorList>
    </citation>
    <scope>NUCLEOTIDE SEQUENCE [LARGE SCALE GENOMIC DNA]</scope>
    <source>
        <strain evidence="2 3">Gai3-2</strain>
        <plasmid evidence="2 3">unnamed3</plasmid>
    </source>
</reference>
<feature type="region of interest" description="Disordered" evidence="1">
    <location>
        <begin position="1"/>
        <end position="20"/>
    </location>
</feature>
<keyword evidence="2" id="KW-0614">Plasmid</keyword>
<protein>
    <submittedName>
        <fullName evidence="2">Uncharacterized protein</fullName>
    </submittedName>
</protein>
<dbReference type="KEGG" id="halg:HUG10_21470"/>
<accession>A0A7D5KWC1</accession>
<proteinExistence type="predicted"/>
<geneLocation type="plasmid" evidence="2 3">
    <name>unnamed3</name>
</geneLocation>
<sequence>MSDDDAEVEFDDSLDPGNRTVYFERSQDDEKEYPDTYRKASVTELASGREVLRVGLTARQLQGWADTLGAKLSDDRRRVGEDLATVDEVYVLYLTRDGAHVESKGVAFTFNAAKKAQARLRDDLEMPWSEEIEIETIPFFTD</sequence>
<dbReference type="GeneID" id="56031461"/>
<evidence type="ECO:0000313" key="3">
    <source>
        <dbReference type="Proteomes" id="UP000509750"/>
    </source>
</evidence>
<evidence type="ECO:0000313" key="2">
    <source>
        <dbReference type="EMBL" id="QLG30160.1"/>
    </source>
</evidence>
<dbReference type="RefSeq" id="WP_179171734.1">
    <property type="nucleotide sequence ID" value="NZ_CP058532.1"/>
</dbReference>